<evidence type="ECO:0000313" key="5">
    <source>
        <dbReference type="EMBL" id="KXS20536.1"/>
    </source>
</evidence>
<evidence type="ECO:0000313" key="6">
    <source>
        <dbReference type="Proteomes" id="UP000070544"/>
    </source>
</evidence>
<keyword evidence="3" id="KW-0949">S-adenosyl-L-methionine</keyword>
<dbReference type="AlphaFoldDB" id="A0A139AUW6"/>
<evidence type="ECO:0008006" key="7">
    <source>
        <dbReference type="Google" id="ProtNLM"/>
    </source>
</evidence>
<dbReference type="Gene3D" id="3.40.50.150">
    <property type="entry name" value="Vaccinia Virus protein VP39"/>
    <property type="match status" value="1"/>
</dbReference>
<proteinExistence type="inferred from homology"/>
<evidence type="ECO:0000256" key="4">
    <source>
        <dbReference type="ARBA" id="ARBA00038314"/>
    </source>
</evidence>
<keyword evidence="2" id="KW-0808">Transferase</keyword>
<dbReference type="STRING" id="1344416.A0A139AUW6"/>
<protein>
    <recommendedName>
        <fullName evidence="7">Methyltransferase domain-containing protein</fullName>
    </recommendedName>
</protein>
<dbReference type="Proteomes" id="UP000070544">
    <property type="component" value="Unassembled WGS sequence"/>
</dbReference>
<dbReference type="PANTHER" id="PTHR35897:SF1">
    <property type="entry name" value="METHYLTRANSFERASE AUSD"/>
    <property type="match status" value="1"/>
</dbReference>
<sequence length="274" mass="29977">MTHYAYRCIAELTFLYPRIATNPVYASVLQTRMSTPNDVSLPFLDLGTCFGNDLRKLSLDGYPESDLFGLDVDEQFWKLGLELYDSPIHGDRVEEGAAGSKLTYLLGDILDDTFLTPDTSETSATESLPFPITRNYSPRNIDHLKGHFRFIHAGSLLHLFTKSTVPLLLRKTLSLLQPGGLYFGRTVGIPGDGVEGTDMRKEGVFGKESQLGYLHTRHSLANAFRDAGFVDVKVEAMPSKAGAGHKNGGGKPAEGSGVVLTFLLFEGRRAGSTE</sequence>
<dbReference type="SUPFAM" id="SSF53335">
    <property type="entry name" value="S-adenosyl-L-methionine-dependent methyltransferases"/>
    <property type="match status" value="1"/>
</dbReference>
<evidence type="ECO:0000256" key="2">
    <source>
        <dbReference type="ARBA" id="ARBA00022679"/>
    </source>
</evidence>
<evidence type="ECO:0000256" key="1">
    <source>
        <dbReference type="ARBA" id="ARBA00005179"/>
    </source>
</evidence>
<evidence type="ECO:0000256" key="3">
    <source>
        <dbReference type="ARBA" id="ARBA00022691"/>
    </source>
</evidence>
<dbReference type="InterPro" id="IPR051654">
    <property type="entry name" value="Meroterpenoid_MTases"/>
</dbReference>
<gene>
    <name evidence="5" type="ORF">M427DRAFT_119692</name>
</gene>
<comment type="similarity">
    <text evidence="4">Belongs to the class I-like SAM-binding methyltransferase superfamily.</text>
</comment>
<name>A0A139AUW6_GONPJ</name>
<comment type="pathway">
    <text evidence="1">Secondary metabolite biosynthesis.</text>
</comment>
<dbReference type="InterPro" id="IPR029063">
    <property type="entry name" value="SAM-dependent_MTases_sf"/>
</dbReference>
<dbReference type="Pfam" id="PF13489">
    <property type="entry name" value="Methyltransf_23"/>
    <property type="match status" value="1"/>
</dbReference>
<organism evidence="5 6">
    <name type="scientific">Gonapodya prolifera (strain JEL478)</name>
    <name type="common">Monoblepharis prolifera</name>
    <dbReference type="NCBI Taxonomy" id="1344416"/>
    <lineage>
        <taxon>Eukaryota</taxon>
        <taxon>Fungi</taxon>
        <taxon>Fungi incertae sedis</taxon>
        <taxon>Chytridiomycota</taxon>
        <taxon>Chytridiomycota incertae sedis</taxon>
        <taxon>Monoblepharidomycetes</taxon>
        <taxon>Monoblepharidales</taxon>
        <taxon>Gonapodyaceae</taxon>
        <taxon>Gonapodya</taxon>
    </lineage>
</organism>
<dbReference type="EMBL" id="KQ965735">
    <property type="protein sequence ID" value="KXS20536.1"/>
    <property type="molecule type" value="Genomic_DNA"/>
</dbReference>
<dbReference type="PANTHER" id="PTHR35897">
    <property type="entry name" value="METHYLTRANSFERASE AUSD"/>
    <property type="match status" value="1"/>
</dbReference>
<dbReference type="OrthoDB" id="2094832at2759"/>
<reference evidence="5 6" key="1">
    <citation type="journal article" date="2015" name="Genome Biol. Evol.">
        <title>Phylogenomic analyses indicate that early fungi evolved digesting cell walls of algal ancestors of land plants.</title>
        <authorList>
            <person name="Chang Y."/>
            <person name="Wang S."/>
            <person name="Sekimoto S."/>
            <person name="Aerts A.L."/>
            <person name="Choi C."/>
            <person name="Clum A."/>
            <person name="LaButti K.M."/>
            <person name="Lindquist E.A."/>
            <person name="Yee Ngan C."/>
            <person name="Ohm R.A."/>
            <person name="Salamov A.A."/>
            <person name="Grigoriev I.V."/>
            <person name="Spatafora J.W."/>
            <person name="Berbee M.L."/>
        </authorList>
    </citation>
    <scope>NUCLEOTIDE SEQUENCE [LARGE SCALE GENOMIC DNA]</scope>
    <source>
        <strain evidence="5 6">JEL478</strain>
    </source>
</reference>
<dbReference type="GO" id="GO:0016740">
    <property type="term" value="F:transferase activity"/>
    <property type="evidence" value="ECO:0007669"/>
    <property type="project" value="UniProtKB-KW"/>
</dbReference>
<accession>A0A139AUW6</accession>
<keyword evidence="6" id="KW-1185">Reference proteome</keyword>